<protein>
    <submittedName>
        <fullName evidence="2">Uncharacterized protein</fullName>
    </submittedName>
</protein>
<evidence type="ECO:0000313" key="2">
    <source>
        <dbReference type="EMBL" id="AKF12725.1"/>
    </source>
</evidence>
<gene>
    <name evidence="2" type="ORF">PHIM7_180</name>
</gene>
<organism evidence="2 3">
    <name type="scientific">Sinorhizobium phage phiM7</name>
    <dbReference type="NCBI Taxonomy" id="1647403"/>
    <lineage>
        <taxon>Viruses</taxon>
        <taxon>Duplodnaviria</taxon>
        <taxon>Heunggongvirae</taxon>
        <taxon>Uroviricota</taxon>
        <taxon>Caudoviricetes</taxon>
        <taxon>Emdodecavirus</taxon>
        <taxon>Emdodecavirus M7</taxon>
    </lineage>
</organism>
<feature type="region of interest" description="Disordered" evidence="1">
    <location>
        <begin position="1"/>
        <end position="27"/>
    </location>
</feature>
<accession>A0A0F6YP51</accession>
<reference evidence="2 3" key="1">
    <citation type="submission" date="2015-04" db="EMBL/GenBank/DDBJ databases">
        <authorList>
            <person name="Schouten J.T."/>
            <person name="Crockett J.T."/>
            <person name="Hodson T.S."/>
            <person name="Hyde J.R."/>
            <person name="Smith T.A."/>
            <person name="Merrill B.D."/>
            <person name="Crook M.B."/>
            <person name="Griffitts J.S."/>
            <person name="Burnett S.H."/>
            <person name="Grose J.H."/>
            <person name="Breakwell D.P."/>
        </authorList>
    </citation>
    <scope>NUCLEOTIDE SEQUENCE [LARGE SCALE GENOMIC DNA]</scope>
</reference>
<sequence length="102" mass="11156">MAKKGGNKTAYTSKGIHSTAKASTLSAVRADRSLVDVALNVRAAYEAGRNPWVTIDNPNKQETAKKRIRIKANDLWGSPKERREYVMPGTGEAKKKKATNNA</sequence>
<proteinExistence type="predicted"/>
<keyword evidence="3" id="KW-1185">Reference proteome</keyword>
<feature type="region of interest" description="Disordered" evidence="1">
    <location>
        <begin position="82"/>
        <end position="102"/>
    </location>
</feature>
<feature type="compositionally biased region" description="Polar residues" evidence="1">
    <location>
        <begin position="9"/>
        <end position="26"/>
    </location>
</feature>
<name>A0A0F6YP51_9CAUD</name>
<dbReference type="EMBL" id="KR052480">
    <property type="protein sequence ID" value="AKF12725.1"/>
    <property type="molecule type" value="Genomic_DNA"/>
</dbReference>
<dbReference type="Proteomes" id="UP000221947">
    <property type="component" value="Segment"/>
</dbReference>
<evidence type="ECO:0000256" key="1">
    <source>
        <dbReference type="SAM" id="MobiDB-lite"/>
    </source>
</evidence>
<evidence type="ECO:0000313" key="3">
    <source>
        <dbReference type="Proteomes" id="UP000221947"/>
    </source>
</evidence>